<dbReference type="Proteomes" id="UP000299102">
    <property type="component" value="Unassembled WGS sequence"/>
</dbReference>
<evidence type="ECO:0000313" key="2">
    <source>
        <dbReference type="Proteomes" id="UP000299102"/>
    </source>
</evidence>
<sequence>MPRSLAEAVTTKAGPPTVFLRLVGCPVPVASSGRRAPHSFIAQRWRPRGRVLRSQHESRRFVARHRAPLDTSSAVAPGVAQPERRITVTRIRALFEYTAAKCETSVHTIECASTDVLRIDEGTMLSPPERDDLAVYHRNIKIFLHKGRTDAFAEHRIDTGDHPHIVPPYRLTPNL</sequence>
<proteinExistence type="predicted"/>
<organism evidence="1 2">
    <name type="scientific">Eumeta variegata</name>
    <name type="common">Bagworm moth</name>
    <name type="synonym">Eumeta japonica</name>
    <dbReference type="NCBI Taxonomy" id="151549"/>
    <lineage>
        <taxon>Eukaryota</taxon>
        <taxon>Metazoa</taxon>
        <taxon>Ecdysozoa</taxon>
        <taxon>Arthropoda</taxon>
        <taxon>Hexapoda</taxon>
        <taxon>Insecta</taxon>
        <taxon>Pterygota</taxon>
        <taxon>Neoptera</taxon>
        <taxon>Endopterygota</taxon>
        <taxon>Lepidoptera</taxon>
        <taxon>Glossata</taxon>
        <taxon>Ditrysia</taxon>
        <taxon>Tineoidea</taxon>
        <taxon>Psychidae</taxon>
        <taxon>Oiketicinae</taxon>
        <taxon>Eumeta</taxon>
    </lineage>
</organism>
<evidence type="ECO:0000313" key="1">
    <source>
        <dbReference type="EMBL" id="GBP24085.1"/>
    </source>
</evidence>
<protein>
    <submittedName>
        <fullName evidence="1">Uncharacterized protein</fullName>
    </submittedName>
</protein>
<keyword evidence="2" id="KW-1185">Reference proteome</keyword>
<name>A0A4C1UCB3_EUMVA</name>
<dbReference type="AlphaFoldDB" id="A0A4C1UCB3"/>
<accession>A0A4C1UCB3</accession>
<reference evidence="1 2" key="1">
    <citation type="journal article" date="2019" name="Commun. Biol.">
        <title>The bagworm genome reveals a unique fibroin gene that provides high tensile strength.</title>
        <authorList>
            <person name="Kono N."/>
            <person name="Nakamura H."/>
            <person name="Ohtoshi R."/>
            <person name="Tomita M."/>
            <person name="Numata K."/>
            <person name="Arakawa K."/>
        </authorList>
    </citation>
    <scope>NUCLEOTIDE SEQUENCE [LARGE SCALE GENOMIC DNA]</scope>
</reference>
<comment type="caution">
    <text evidence="1">The sequence shown here is derived from an EMBL/GenBank/DDBJ whole genome shotgun (WGS) entry which is preliminary data.</text>
</comment>
<dbReference type="OrthoDB" id="425619at2759"/>
<gene>
    <name evidence="1" type="ORF">EVAR_27308_1</name>
</gene>
<dbReference type="EMBL" id="BGZK01000157">
    <property type="protein sequence ID" value="GBP24085.1"/>
    <property type="molecule type" value="Genomic_DNA"/>
</dbReference>